<dbReference type="OrthoDB" id="1918at2759"/>
<feature type="region of interest" description="Disordered" evidence="1">
    <location>
        <begin position="891"/>
        <end position="916"/>
    </location>
</feature>
<organism evidence="2 3">
    <name type="scientific">Lineolata rhizophorae</name>
    <dbReference type="NCBI Taxonomy" id="578093"/>
    <lineage>
        <taxon>Eukaryota</taxon>
        <taxon>Fungi</taxon>
        <taxon>Dikarya</taxon>
        <taxon>Ascomycota</taxon>
        <taxon>Pezizomycotina</taxon>
        <taxon>Dothideomycetes</taxon>
        <taxon>Dothideomycetes incertae sedis</taxon>
        <taxon>Lineolatales</taxon>
        <taxon>Lineolataceae</taxon>
        <taxon>Lineolata</taxon>
    </lineage>
</organism>
<dbReference type="Proteomes" id="UP000799766">
    <property type="component" value="Unassembled WGS sequence"/>
</dbReference>
<feature type="compositionally biased region" description="Low complexity" evidence="1">
    <location>
        <begin position="64"/>
        <end position="83"/>
    </location>
</feature>
<feature type="compositionally biased region" description="Polar residues" evidence="1">
    <location>
        <begin position="235"/>
        <end position="256"/>
    </location>
</feature>
<feature type="compositionally biased region" description="Polar residues" evidence="1">
    <location>
        <begin position="134"/>
        <end position="145"/>
    </location>
</feature>
<dbReference type="EMBL" id="MU001673">
    <property type="protein sequence ID" value="KAF2460210.1"/>
    <property type="molecule type" value="Genomic_DNA"/>
</dbReference>
<evidence type="ECO:0000313" key="2">
    <source>
        <dbReference type="EMBL" id="KAF2460210.1"/>
    </source>
</evidence>
<proteinExistence type="predicted"/>
<feature type="region of interest" description="Disordered" evidence="1">
    <location>
        <begin position="636"/>
        <end position="662"/>
    </location>
</feature>
<feature type="compositionally biased region" description="Polar residues" evidence="1">
    <location>
        <begin position="636"/>
        <end position="653"/>
    </location>
</feature>
<accession>A0A6A6P8A8</accession>
<evidence type="ECO:0000313" key="3">
    <source>
        <dbReference type="Proteomes" id="UP000799766"/>
    </source>
</evidence>
<feature type="compositionally biased region" description="Low complexity" evidence="1">
    <location>
        <begin position="100"/>
        <end position="116"/>
    </location>
</feature>
<dbReference type="AlphaFoldDB" id="A0A6A6P8A8"/>
<protein>
    <submittedName>
        <fullName evidence="2">Rgp1-domain-containing protein</fullName>
    </submittedName>
</protein>
<evidence type="ECO:0000256" key="1">
    <source>
        <dbReference type="SAM" id="MobiDB-lite"/>
    </source>
</evidence>
<dbReference type="PANTHER" id="PTHR12507">
    <property type="entry name" value="REDUCED GROWTH PHENOTYPE 1 RGP1, YEAST -RELATED"/>
    <property type="match status" value="1"/>
</dbReference>
<name>A0A6A6P8A8_9PEZI</name>
<dbReference type="InterPro" id="IPR014848">
    <property type="entry name" value="Rgp1"/>
</dbReference>
<dbReference type="Pfam" id="PF08737">
    <property type="entry name" value="Rgp1"/>
    <property type="match status" value="1"/>
</dbReference>
<feature type="compositionally biased region" description="Polar residues" evidence="1">
    <location>
        <begin position="88"/>
        <end position="99"/>
    </location>
</feature>
<sequence>MAPPASSASNIRVSVHFAEPVVFAGETVECTIRFRNVAPVPGQRRSSAGLAHQPAPRSSPIPSAPLHQNGGAIAPGAAAAGNADRQRQTPPSLSRNSSFTSHAPSHHPPVTATTATPRPPQERPAGRGHRPALSLNTPANFTSHPRSPIPNSGVGSSGSAGAASAKGHRHGRSLSIMSLGADTPRDDGASQGRGSAGGIGSGRRQGKPGHGRSASLQVVPRKGSSPFPASGSPGQRSVTQPSPLHGSNTPIPTTAVQAPEFQLPARPNRRPSAMSVTAPSTPGVEGVPSRKPSGSISQNFKFPASAPSPSRSPGPGQSAVDSGPAVGPRPHPSQLRSHSPRPPESGQGVPGLGISDAGLSPLTRIISGSSMNGTPRSSGEFYSMSNNSSETLASEYAPQTARPSSGITPGGPRSVLLQNTPQLLKPPKQWSEPESLMMGYVQLMGSFMLDGSLVNQAPFEEVKRKGVVGGQGGGGVVGVERPVKRDSGLFGALGWSNIGESLGGLLGNGEPSSIREMRGIANSKAIPLISTPQSILFVDLTLAPGESRSFRYSFKLPRGLPPTHKGRVMKVNYNLSIGTQRPGVASKDRLVKHVEVPFRVFGSVNMRGEILGHDLMTPYIILRDSAQVTTVLNNSLQPASNGTATPSNPTTSLSEKRQQEADADAAVRDFHTYIDALLAKPDDQYASTGLLSPTMPVTPSSLGRRHSSIAEETLPETMKAAIDLAILRSNQTASTYASNGDGRPAEAPNRFEIARSGRRVAVLTLTRPAYRLGETVTATLDFAGARLRTFGVAALLESAERVDPAIALRSPQSVLRASRKVHASAAEATVCARRVSVALSVPGVGASAAGGGGVAGATPEFITSGISLEWKLRVEFTTQRLAHVEAAAAAAAVEEDEEGSEGAEAGAGVDEEEDDALVGRKAKGKIDVQRARQRLPLESLLEEVGSDDRGVILAAVERLPCETFEVAVPIRIYGAVLGGGEGVDVEDLPV</sequence>
<feature type="compositionally biased region" description="Gly residues" evidence="1">
    <location>
        <begin position="194"/>
        <end position="203"/>
    </location>
</feature>
<feature type="compositionally biased region" description="Low complexity" evidence="1">
    <location>
        <begin position="223"/>
        <end position="234"/>
    </location>
</feature>
<gene>
    <name evidence="2" type="ORF">BDY21DRAFT_298027</name>
</gene>
<keyword evidence="3" id="KW-1185">Reference proteome</keyword>
<feature type="region of interest" description="Disordered" evidence="1">
    <location>
        <begin position="41"/>
        <end position="418"/>
    </location>
</feature>
<feature type="compositionally biased region" description="Low complexity" evidence="1">
    <location>
        <begin position="303"/>
        <end position="319"/>
    </location>
</feature>
<feature type="compositionally biased region" description="Polar residues" evidence="1">
    <location>
        <begin position="383"/>
        <end position="392"/>
    </location>
</feature>
<feature type="compositionally biased region" description="Polar residues" evidence="1">
    <location>
        <begin position="366"/>
        <end position="377"/>
    </location>
</feature>
<feature type="compositionally biased region" description="Low complexity" evidence="1">
    <location>
        <begin position="152"/>
        <end position="165"/>
    </location>
</feature>
<reference evidence="2" key="1">
    <citation type="journal article" date="2020" name="Stud. Mycol.">
        <title>101 Dothideomycetes genomes: a test case for predicting lifestyles and emergence of pathogens.</title>
        <authorList>
            <person name="Haridas S."/>
            <person name="Albert R."/>
            <person name="Binder M."/>
            <person name="Bloem J."/>
            <person name="Labutti K."/>
            <person name="Salamov A."/>
            <person name="Andreopoulos B."/>
            <person name="Baker S."/>
            <person name="Barry K."/>
            <person name="Bills G."/>
            <person name="Bluhm B."/>
            <person name="Cannon C."/>
            <person name="Castanera R."/>
            <person name="Culley D."/>
            <person name="Daum C."/>
            <person name="Ezra D."/>
            <person name="Gonzalez J."/>
            <person name="Henrissat B."/>
            <person name="Kuo A."/>
            <person name="Liang C."/>
            <person name="Lipzen A."/>
            <person name="Lutzoni F."/>
            <person name="Magnuson J."/>
            <person name="Mondo S."/>
            <person name="Nolan M."/>
            <person name="Ohm R."/>
            <person name="Pangilinan J."/>
            <person name="Park H.-J."/>
            <person name="Ramirez L."/>
            <person name="Alfaro M."/>
            <person name="Sun H."/>
            <person name="Tritt A."/>
            <person name="Yoshinaga Y."/>
            <person name="Zwiers L.-H."/>
            <person name="Turgeon B."/>
            <person name="Goodwin S."/>
            <person name="Spatafora J."/>
            <person name="Crous P."/>
            <person name="Grigoriev I."/>
        </authorList>
    </citation>
    <scope>NUCLEOTIDE SEQUENCE</scope>
    <source>
        <strain evidence="2">ATCC 16933</strain>
    </source>
</reference>